<dbReference type="InterPro" id="IPR013154">
    <property type="entry name" value="ADH-like_N"/>
</dbReference>
<dbReference type="Gene3D" id="3.40.50.720">
    <property type="entry name" value="NAD(P)-binding Rossmann-like Domain"/>
    <property type="match status" value="1"/>
</dbReference>
<dbReference type="InterPro" id="IPR011032">
    <property type="entry name" value="GroES-like_sf"/>
</dbReference>
<dbReference type="Gene3D" id="3.90.180.10">
    <property type="entry name" value="Medium-chain alcohol dehydrogenases, catalytic domain"/>
    <property type="match status" value="1"/>
</dbReference>
<dbReference type="KEGG" id="cob:COB47_0647"/>
<dbReference type="PANTHER" id="PTHR43401:SF2">
    <property type="entry name" value="L-THREONINE 3-DEHYDROGENASE"/>
    <property type="match status" value="1"/>
</dbReference>
<evidence type="ECO:0000313" key="5">
    <source>
        <dbReference type="Proteomes" id="UP000000347"/>
    </source>
</evidence>
<dbReference type="EMBL" id="CP002164">
    <property type="protein sequence ID" value="ADL41962.1"/>
    <property type="molecule type" value="Genomic_DNA"/>
</dbReference>
<keyword evidence="5" id="KW-1185">Reference proteome</keyword>
<dbReference type="Pfam" id="PF08240">
    <property type="entry name" value="ADH_N"/>
    <property type="match status" value="1"/>
</dbReference>
<dbReference type="PANTHER" id="PTHR43401">
    <property type="entry name" value="L-THREONINE 3-DEHYDROGENASE"/>
    <property type="match status" value="1"/>
</dbReference>
<accession>D9TIY0</accession>
<feature type="domain" description="Alcohol dehydrogenase-like C-terminal" evidence="2">
    <location>
        <begin position="190"/>
        <end position="332"/>
    </location>
</feature>
<feature type="domain" description="Alcohol dehydrogenase-like N-terminal" evidence="3">
    <location>
        <begin position="26"/>
        <end position="126"/>
    </location>
</feature>
<dbReference type="eggNOG" id="COG1063">
    <property type="taxonomic scope" value="Bacteria"/>
</dbReference>
<sequence length="421" mass="46542">MKTKAVRLYGKNDLRLEEFELPPIKENEILAKVISDSLCMSSYKAAIQGSEHKRVPKDIDKNPVIIGHEFCGQIVEVGKKWQDKFKPGDKFTVQPALNLKDNPYAAPGYSYQYIGGDATYIIIPNEVMEQNCLLKYEGDAFFYGSLAEPMSCIIGAFHASYHTQPGKYIHKMGTLENGFMAILAGAGPMGLGAIDYAVHGPKPPKLLVVTDINQERLDRAASIYTQEDAKKHGVDLYYVNTANIDNVENYLLSFTDGRGFDDVFVFAPVRELVELADKILARDGCLNFFAGPSDPNFSALLNFYNVHYNSTHVVGTSGGNTDDMIEALDLMARGVVNPAAMITHIGGLNCVAQTTLNLPKIPGGKKLIYTNIELDLVAIEDFKEKGKENPLFAELAKIVERNNGLWCKEAEDFLLTNAKKI</sequence>
<organism evidence="4 5">
    <name type="scientific">Caldicellulosiruptor obsidiansis (strain ATCC BAA-2073 / JCM 16842 / OB47)</name>
    <dbReference type="NCBI Taxonomy" id="608506"/>
    <lineage>
        <taxon>Bacteria</taxon>
        <taxon>Bacillati</taxon>
        <taxon>Bacillota</taxon>
        <taxon>Bacillota incertae sedis</taxon>
        <taxon>Caldicellulosiruptorales</taxon>
        <taxon>Caldicellulosiruptoraceae</taxon>
        <taxon>Caldicellulosiruptor</taxon>
    </lineage>
</organism>
<dbReference type="Proteomes" id="UP000000347">
    <property type="component" value="Chromosome"/>
</dbReference>
<dbReference type="CDD" id="cd08238">
    <property type="entry name" value="sorbose_phosphate_red"/>
    <property type="match status" value="1"/>
</dbReference>
<evidence type="ECO:0000256" key="1">
    <source>
        <dbReference type="ARBA" id="ARBA00023002"/>
    </source>
</evidence>
<dbReference type="InterPro" id="IPR036291">
    <property type="entry name" value="NAD(P)-bd_dom_sf"/>
</dbReference>
<gene>
    <name evidence="4" type="ordered locus">COB47_0647</name>
</gene>
<dbReference type="SUPFAM" id="SSF51735">
    <property type="entry name" value="NAD(P)-binding Rossmann-fold domains"/>
    <property type="match status" value="1"/>
</dbReference>
<dbReference type="AlphaFoldDB" id="D9TIY0"/>
<reference evidence="4 5" key="1">
    <citation type="journal article" date="2010" name="J. Bacteriol.">
        <title>Complete genome sequence of the cellulolytic thermophile Caldicellulosiruptor obsidiansis OB47T.</title>
        <authorList>
            <person name="Elkins J.G."/>
            <person name="Lochner A."/>
            <person name="Hamilton-Brehm S.D."/>
            <person name="Davenport K.W."/>
            <person name="Podar M."/>
            <person name="Brown S.D."/>
            <person name="Land M.L."/>
            <person name="Hauser L.J."/>
            <person name="Klingeman D.M."/>
            <person name="Raman B."/>
            <person name="Goodwin L.A."/>
            <person name="Tapia R."/>
            <person name="Meincke L.J."/>
            <person name="Detter J.C."/>
            <person name="Bruce D.C."/>
            <person name="Han C.S."/>
            <person name="Palumbo A.V."/>
            <person name="Cottingham R.W."/>
            <person name="Keller M."/>
            <person name="Graham D.E."/>
        </authorList>
    </citation>
    <scope>NUCLEOTIDE SEQUENCE [LARGE SCALE GENOMIC DNA]</scope>
    <source>
        <strain evidence="5">ATCC BAA-2073 / strain OB47</strain>
    </source>
</reference>
<protein>
    <submittedName>
        <fullName evidence="4">Alcohol dehydrogenase zinc-binding domain protein</fullName>
    </submittedName>
</protein>
<dbReference type="InterPro" id="IPR050129">
    <property type="entry name" value="Zn_alcohol_dh"/>
</dbReference>
<dbReference type="OrthoDB" id="9787435at2"/>
<dbReference type="GO" id="GO:0016491">
    <property type="term" value="F:oxidoreductase activity"/>
    <property type="evidence" value="ECO:0007669"/>
    <property type="project" value="UniProtKB-KW"/>
</dbReference>
<dbReference type="STRING" id="608506.COB47_0647"/>
<dbReference type="RefSeq" id="WP_013289966.1">
    <property type="nucleotide sequence ID" value="NC_014392.1"/>
</dbReference>
<dbReference type="Pfam" id="PF00107">
    <property type="entry name" value="ADH_zinc_N"/>
    <property type="match status" value="1"/>
</dbReference>
<dbReference type="HOGENOM" id="CLU_054732_0_0_9"/>
<dbReference type="InterPro" id="IPR013149">
    <property type="entry name" value="ADH-like_C"/>
</dbReference>
<evidence type="ECO:0000259" key="3">
    <source>
        <dbReference type="Pfam" id="PF08240"/>
    </source>
</evidence>
<keyword evidence="1" id="KW-0560">Oxidoreductase</keyword>
<proteinExistence type="predicted"/>
<evidence type="ECO:0000259" key="2">
    <source>
        <dbReference type="Pfam" id="PF00107"/>
    </source>
</evidence>
<dbReference type="SUPFAM" id="SSF50129">
    <property type="entry name" value="GroES-like"/>
    <property type="match status" value="1"/>
</dbReference>
<evidence type="ECO:0000313" key="4">
    <source>
        <dbReference type="EMBL" id="ADL41962.1"/>
    </source>
</evidence>
<name>D9TIY0_CALOO</name>